<evidence type="ECO:0000313" key="6">
    <source>
        <dbReference type="EMBL" id="CAG8558005.1"/>
    </source>
</evidence>
<dbReference type="InterPro" id="IPR050723">
    <property type="entry name" value="CFA/CMAS"/>
</dbReference>
<keyword evidence="3" id="KW-0808">Transferase</keyword>
<reference evidence="6" key="1">
    <citation type="submission" date="2021-06" db="EMBL/GenBank/DDBJ databases">
        <authorList>
            <person name="Kallberg Y."/>
            <person name="Tangrot J."/>
            <person name="Rosling A."/>
        </authorList>
    </citation>
    <scope>NUCLEOTIDE SEQUENCE</scope>
    <source>
        <strain evidence="6">BR232B</strain>
    </source>
</reference>
<comment type="similarity">
    <text evidence="1">Belongs to the CFA/CMAS family.</text>
</comment>
<evidence type="ECO:0000256" key="2">
    <source>
        <dbReference type="ARBA" id="ARBA00022603"/>
    </source>
</evidence>
<comment type="caution">
    <text evidence="6">The sequence shown here is derived from an EMBL/GenBank/DDBJ whole genome shotgun (WGS) entry which is preliminary data.</text>
</comment>
<dbReference type="EMBL" id="CAJVPI010000634">
    <property type="protein sequence ID" value="CAG8558005.1"/>
    <property type="molecule type" value="Genomic_DNA"/>
</dbReference>
<name>A0A9N9FT16_9GLOM</name>
<proteinExistence type="inferred from homology"/>
<dbReference type="SUPFAM" id="SSF53335">
    <property type="entry name" value="S-adenosyl-L-methionine-dependent methyltransferases"/>
    <property type="match status" value="1"/>
</dbReference>
<dbReference type="OrthoDB" id="8300214at2759"/>
<dbReference type="AlphaFoldDB" id="A0A9N9FT16"/>
<dbReference type="CDD" id="cd02440">
    <property type="entry name" value="AdoMet_MTases"/>
    <property type="match status" value="1"/>
</dbReference>
<dbReference type="Gene3D" id="3.40.50.150">
    <property type="entry name" value="Vaccinia Virus protein VP39"/>
    <property type="match status" value="1"/>
</dbReference>
<keyword evidence="2" id="KW-0489">Methyltransferase</keyword>
<protein>
    <submittedName>
        <fullName evidence="6">2613_t:CDS:1</fullName>
    </submittedName>
</protein>
<dbReference type="GO" id="GO:0008610">
    <property type="term" value="P:lipid biosynthetic process"/>
    <property type="evidence" value="ECO:0007669"/>
    <property type="project" value="InterPro"/>
</dbReference>
<evidence type="ECO:0000256" key="3">
    <source>
        <dbReference type="ARBA" id="ARBA00022679"/>
    </source>
</evidence>
<accession>A0A9N9FT16</accession>
<dbReference type="InterPro" id="IPR003333">
    <property type="entry name" value="CMAS"/>
</dbReference>
<keyword evidence="5" id="KW-0443">Lipid metabolism</keyword>
<keyword evidence="4" id="KW-0949">S-adenosyl-L-methionine</keyword>
<sequence>MTDSPIKKKFSGSRLRALAKFDSYYQYYKEALITKSWPTFLHFAQNTTLSIMAKINVGHLEVWTEERVYEFGPRDSQLKAKFKVLSESFWVRLLFFADLGFAEAYMLGDVVCDDLGSLINVFAANRNHVDDMSTIPSYLFNTINYFMNTRFANTVTNAINNISAHYDISNDMFAAFLSTDMTYSCALFGSMDEPLEKAQMRKLREVIKKAKIGSEDHVLEIGSGWGSFAIEAVKSTGCKVTTLTLSVEQKRLAEERIFAAGLSDRIVVLLCDYRNLPAAHQFDKIVSIEMIEAVGPEYLATYFECCDKLLKEQDGIAVFQVITMPETRYDRYCKEVDFIRKYIFPGGHCPTVTSLVQAIHKGSRGRLIVESIDNIGPHYARTLRLWREQFLSVFDESIGPTLVKEHPEMKQRDVDIFKRKWEFYFAYCEGGFVNRILGNVHVVLTREGNKAFLEGVPL</sequence>
<keyword evidence="7" id="KW-1185">Reference proteome</keyword>
<evidence type="ECO:0000256" key="1">
    <source>
        <dbReference type="ARBA" id="ARBA00010815"/>
    </source>
</evidence>
<evidence type="ECO:0000256" key="4">
    <source>
        <dbReference type="ARBA" id="ARBA00022691"/>
    </source>
</evidence>
<evidence type="ECO:0000256" key="5">
    <source>
        <dbReference type="ARBA" id="ARBA00023098"/>
    </source>
</evidence>
<dbReference type="GO" id="GO:0032259">
    <property type="term" value="P:methylation"/>
    <property type="evidence" value="ECO:0007669"/>
    <property type="project" value="UniProtKB-KW"/>
</dbReference>
<dbReference type="PANTHER" id="PTHR43667:SF2">
    <property type="entry name" value="FATTY ACID C-METHYL TRANSFERASE"/>
    <property type="match status" value="1"/>
</dbReference>
<gene>
    <name evidence="6" type="ORF">PBRASI_LOCUS5440</name>
</gene>
<dbReference type="Proteomes" id="UP000789739">
    <property type="component" value="Unassembled WGS sequence"/>
</dbReference>
<dbReference type="PANTHER" id="PTHR43667">
    <property type="entry name" value="CYCLOPROPANE-FATTY-ACYL-PHOSPHOLIPID SYNTHASE"/>
    <property type="match status" value="1"/>
</dbReference>
<dbReference type="PIRSF" id="PIRSF003085">
    <property type="entry name" value="CMAS"/>
    <property type="match status" value="1"/>
</dbReference>
<dbReference type="GO" id="GO:0008168">
    <property type="term" value="F:methyltransferase activity"/>
    <property type="evidence" value="ECO:0007669"/>
    <property type="project" value="UniProtKB-KW"/>
</dbReference>
<organism evidence="6 7">
    <name type="scientific">Paraglomus brasilianum</name>
    <dbReference type="NCBI Taxonomy" id="144538"/>
    <lineage>
        <taxon>Eukaryota</taxon>
        <taxon>Fungi</taxon>
        <taxon>Fungi incertae sedis</taxon>
        <taxon>Mucoromycota</taxon>
        <taxon>Glomeromycotina</taxon>
        <taxon>Glomeromycetes</taxon>
        <taxon>Paraglomerales</taxon>
        <taxon>Paraglomeraceae</taxon>
        <taxon>Paraglomus</taxon>
    </lineage>
</organism>
<dbReference type="Pfam" id="PF02353">
    <property type="entry name" value="CMAS"/>
    <property type="match status" value="1"/>
</dbReference>
<evidence type="ECO:0000313" key="7">
    <source>
        <dbReference type="Proteomes" id="UP000789739"/>
    </source>
</evidence>
<dbReference type="InterPro" id="IPR029063">
    <property type="entry name" value="SAM-dependent_MTases_sf"/>
</dbReference>